<dbReference type="Proteomes" id="UP000275267">
    <property type="component" value="Unassembled WGS sequence"/>
</dbReference>
<dbReference type="PANTHER" id="PTHR27000">
    <property type="entry name" value="LEUCINE-RICH REPEAT RECEPTOR-LIKE PROTEIN KINASE FAMILY PROTEIN-RELATED"/>
    <property type="match status" value="1"/>
</dbReference>
<protein>
    <recommendedName>
        <fullName evidence="24">Receptor kinase-like protein Xa21</fullName>
        <ecNumber evidence="4">2.7.11.1</ecNumber>
    </recommendedName>
</protein>
<dbReference type="GO" id="GO:0004674">
    <property type="term" value="F:protein serine/threonine kinase activity"/>
    <property type="evidence" value="ECO:0007669"/>
    <property type="project" value="UniProtKB-KW"/>
</dbReference>
<sequence length="1073" mass="115345">MYACNTSFAHNASSRRLRRHDDMPPPPPPPLLLAGSCRRLAPVLLLLWLCSGAASVPAENGGERAALEAFKAAAATGGALASWNRSTGYCGWEGVTCGRGHRWRVVSLDLPSRGLDGTISPAIGNLTFLRSLNLSFNGLRGEIPPSVGSLRRLRYLNLRSNALAGAIPGNITRCANLSELVLADNKGLTGSIPAEIGAMPLLTVLHLANNSITGAIPPSLGNLSRLTRLALSNNYLQGSIPASIGNNGHLRLLYLFSNNLSGLLPASLYNMSSLNYLSVANNSLHGSLPDDLGTSLPSIQQIQFAFNRFTGAVPPSIANLSGLEVFEVSKNKFHGVFPPVLAGLQHLRWFDIDGNEFEAKDEKEWEFLTSLTNCSSLELLSIAWNRFTGKLPNSLANISTSLQQLRMFGNGMSGAIPSGLGNLVNLEMIDIGQNLLSGVIPESIGALTRLNRLFLDSNSFSGHIPSSIGNLTSLTELDASINSLEGPIPLSIGNLGELLVLALANNKLTGVIPKEIKNLSSLSIYLDLSYNLLEGPLPSEIGALVHLENLAVSGNQLSGEIPDAISNCIVLQLVAMDDNSFQGSIPPTLNCMQGLTQLNLTSNKLTGSIPGNLGSIGSLQGLYLAHNNLSGPIPKLLGNSTSLLLLDLSFNNLQGEVPTEGVFKNLTGLSITGNNELCGGIPQLHLPKCPNLTARKNEKAMSVPLRIAWVTLGAILVLISGLALAVFLYRRYKAGMMKEQLPSHFTEIDLPMVSYNEILKGTDGFSEANLLGKGRYGTVYKGTIENQGVAAVKVFNLQQSGSYKSFQAECEALRRVRHRCLVKIMTCCSSINHQGQDFRALVFEFMPNGSLESWIHSSTETQNGNRILTLAQRLDIAADIVDALDYLHNGCQPSVVHCDLKPGNILLTQDMRARVGDFGIARILNEAASGTSVNSNSTIGIRGSIGYIAPEYGEGLGVSTYGDVYSLGIILIEMFTGKSPTDDMFRDRLILHDFAEAALPEKVMEIADSRIWLHYETNSENATRNITEAKEVLAAIIQLGVMCSKQSPRERLSVSNAAAEIHNIRDVFLSTQL</sequence>
<comment type="caution">
    <text evidence="29">The sequence shown here is derived from an EMBL/GenBank/DDBJ whole genome shotgun (WGS) entry which is preliminary data.</text>
</comment>
<dbReference type="SUPFAM" id="SSF56112">
    <property type="entry name" value="Protein kinase-like (PK-like)"/>
    <property type="match status" value="1"/>
</dbReference>
<dbReference type="PROSITE" id="PS50011">
    <property type="entry name" value="PROTEIN_KINASE_DOM"/>
    <property type="match status" value="1"/>
</dbReference>
<dbReference type="Gene3D" id="3.30.200.20">
    <property type="entry name" value="Phosphorylase Kinase, domain 1"/>
    <property type="match status" value="1"/>
</dbReference>
<evidence type="ECO:0000256" key="16">
    <source>
        <dbReference type="ARBA" id="ARBA00022989"/>
    </source>
</evidence>
<proteinExistence type="inferred from homology"/>
<keyword evidence="18" id="KW-0675">Receptor</keyword>
<dbReference type="SUPFAM" id="SSF52058">
    <property type="entry name" value="L domain-like"/>
    <property type="match status" value="2"/>
</dbReference>
<evidence type="ECO:0000256" key="8">
    <source>
        <dbReference type="ARBA" id="ARBA00022614"/>
    </source>
</evidence>
<dbReference type="Pfam" id="PF08263">
    <property type="entry name" value="LRRNT_2"/>
    <property type="match status" value="1"/>
</dbReference>
<evidence type="ECO:0000256" key="26">
    <source>
        <dbReference type="SAM" id="MobiDB-lite"/>
    </source>
</evidence>
<reference evidence="30" key="1">
    <citation type="journal article" date="2019" name="Nat. Commun.">
        <title>The genome of broomcorn millet.</title>
        <authorList>
            <person name="Zou C."/>
            <person name="Miki D."/>
            <person name="Li D."/>
            <person name="Tang Q."/>
            <person name="Xiao L."/>
            <person name="Rajput S."/>
            <person name="Deng P."/>
            <person name="Jia W."/>
            <person name="Huang R."/>
            <person name="Zhang M."/>
            <person name="Sun Y."/>
            <person name="Hu J."/>
            <person name="Fu X."/>
            <person name="Schnable P.S."/>
            <person name="Li F."/>
            <person name="Zhang H."/>
            <person name="Feng B."/>
            <person name="Zhu X."/>
            <person name="Liu R."/>
            <person name="Schnable J.C."/>
            <person name="Zhu J.-K."/>
            <person name="Zhang H."/>
        </authorList>
    </citation>
    <scope>NUCLEOTIDE SEQUENCE [LARGE SCALE GENOMIC DNA]</scope>
</reference>
<accession>A0A3L6RU59</accession>
<comment type="catalytic activity">
    <reaction evidence="21">
        <text>L-seryl-[protein] + ATP = O-phospho-L-seryl-[protein] + ADP + H(+)</text>
        <dbReference type="Rhea" id="RHEA:17989"/>
        <dbReference type="Rhea" id="RHEA-COMP:9863"/>
        <dbReference type="Rhea" id="RHEA-COMP:11604"/>
        <dbReference type="ChEBI" id="CHEBI:15378"/>
        <dbReference type="ChEBI" id="CHEBI:29999"/>
        <dbReference type="ChEBI" id="CHEBI:30616"/>
        <dbReference type="ChEBI" id="CHEBI:83421"/>
        <dbReference type="ChEBI" id="CHEBI:456216"/>
        <dbReference type="EC" id="2.7.11.1"/>
    </reaction>
</comment>
<dbReference type="FunFam" id="1.10.510.10:FF:000358">
    <property type="entry name" value="Putative leucine-rich repeat receptor-like serine/threonine-protein kinase"/>
    <property type="match status" value="1"/>
</dbReference>
<evidence type="ECO:0000256" key="7">
    <source>
        <dbReference type="ARBA" id="ARBA00022553"/>
    </source>
</evidence>
<keyword evidence="5" id="KW-1003">Cell membrane</keyword>
<keyword evidence="15 25" id="KW-0067">ATP-binding</keyword>
<keyword evidence="9" id="KW-0808">Transferase</keyword>
<keyword evidence="11" id="KW-0732">Signal</keyword>
<evidence type="ECO:0000259" key="28">
    <source>
        <dbReference type="PROSITE" id="PS50011"/>
    </source>
</evidence>
<evidence type="ECO:0000256" key="11">
    <source>
        <dbReference type="ARBA" id="ARBA00022729"/>
    </source>
</evidence>
<dbReference type="Gene3D" id="3.80.10.10">
    <property type="entry name" value="Ribonuclease Inhibitor"/>
    <property type="match status" value="2"/>
</dbReference>
<comment type="catalytic activity">
    <reaction evidence="20">
        <text>L-threonyl-[protein] + ATP = O-phospho-L-threonyl-[protein] + ADP + H(+)</text>
        <dbReference type="Rhea" id="RHEA:46608"/>
        <dbReference type="Rhea" id="RHEA-COMP:11060"/>
        <dbReference type="Rhea" id="RHEA-COMP:11605"/>
        <dbReference type="ChEBI" id="CHEBI:15378"/>
        <dbReference type="ChEBI" id="CHEBI:30013"/>
        <dbReference type="ChEBI" id="CHEBI:30616"/>
        <dbReference type="ChEBI" id="CHEBI:61977"/>
        <dbReference type="ChEBI" id="CHEBI:456216"/>
        <dbReference type="EC" id="2.7.11.1"/>
    </reaction>
</comment>
<dbReference type="Pfam" id="PF00560">
    <property type="entry name" value="LRR_1"/>
    <property type="match status" value="6"/>
</dbReference>
<feature type="transmembrane region" description="Helical" evidence="27">
    <location>
        <begin position="707"/>
        <end position="729"/>
    </location>
</feature>
<evidence type="ECO:0000256" key="22">
    <source>
        <dbReference type="ARBA" id="ARBA00054320"/>
    </source>
</evidence>
<comment type="subcellular location">
    <subcellularLocation>
        <location evidence="1">Cell membrane</location>
        <topology evidence="1">Single-pass membrane protein</topology>
    </subcellularLocation>
    <subcellularLocation>
        <location evidence="2">Endoplasmic reticulum membrane</location>
        <topology evidence="2">Single-pass membrane protein</topology>
    </subcellularLocation>
</comment>
<evidence type="ECO:0000256" key="12">
    <source>
        <dbReference type="ARBA" id="ARBA00022737"/>
    </source>
</evidence>
<dbReference type="SMART" id="SM00369">
    <property type="entry name" value="LRR_TYP"/>
    <property type="match status" value="12"/>
</dbReference>
<dbReference type="GO" id="GO:0009791">
    <property type="term" value="P:post-embryonic development"/>
    <property type="evidence" value="ECO:0007669"/>
    <property type="project" value="UniProtKB-ARBA"/>
</dbReference>
<gene>
    <name evidence="29" type="ORF">C2845_PM11G20190</name>
</gene>
<dbReference type="InterPro" id="IPR011009">
    <property type="entry name" value="Kinase-like_dom_sf"/>
</dbReference>
<dbReference type="InterPro" id="IPR032675">
    <property type="entry name" value="LRR_dom_sf"/>
</dbReference>
<evidence type="ECO:0000256" key="19">
    <source>
        <dbReference type="ARBA" id="ARBA00023180"/>
    </source>
</evidence>
<evidence type="ECO:0000256" key="24">
    <source>
        <dbReference type="ARBA" id="ARBA00072040"/>
    </source>
</evidence>
<dbReference type="Pfam" id="PF00069">
    <property type="entry name" value="Pkinase"/>
    <property type="match status" value="1"/>
</dbReference>
<dbReference type="GO" id="GO:0005524">
    <property type="term" value="F:ATP binding"/>
    <property type="evidence" value="ECO:0007669"/>
    <property type="project" value="UniProtKB-UniRule"/>
</dbReference>
<keyword evidence="6" id="KW-0723">Serine/threonine-protein kinase</keyword>
<evidence type="ECO:0000256" key="17">
    <source>
        <dbReference type="ARBA" id="ARBA00023136"/>
    </source>
</evidence>
<feature type="compositionally biased region" description="Polar residues" evidence="26">
    <location>
        <begin position="1"/>
        <end position="12"/>
    </location>
</feature>
<dbReference type="InterPro" id="IPR003591">
    <property type="entry name" value="Leu-rich_rpt_typical-subtyp"/>
</dbReference>
<feature type="region of interest" description="Disordered" evidence="26">
    <location>
        <begin position="1"/>
        <end position="28"/>
    </location>
</feature>
<comment type="function">
    <text evidence="22">Receptor kinase that detects X.oryzae pv. oryzae protein Ax21 to promote innate immunity. Following X.oryzae pv. oryzae protein Ax21 detection, undergoes cleavage, releasing the processed protein kinase Xa21 chain.</text>
</comment>
<evidence type="ECO:0000256" key="6">
    <source>
        <dbReference type="ARBA" id="ARBA00022527"/>
    </source>
</evidence>
<evidence type="ECO:0000256" key="15">
    <source>
        <dbReference type="ARBA" id="ARBA00022840"/>
    </source>
</evidence>
<evidence type="ECO:0000256" key="3">
    <source>
        <dbReference type="ARBA" id="ARBA00008684"/>
    </source>
</evidence>
<organism evidence="29 30">
    <name type="scientific">Panicum miliaceum</name>
    <name type="common">Proso millet</name>
    <name type="synonym">Broomcorn millet</name>
    <dbReference type="NCBI Taxonomy" id="4540"/>
    <lineage>
        <taxon>Eukaryota</taxon>
        <taxon>Viridiplantae</taxon>
        <taxon>Streptophyta</taxon>
        <taxon>Embryophyta</taxon>
        <taxon>Tracheophyta</taxon>
        <taxon>Spermatophyta</taxon>
        <taxon>Magnoliopsida</taxon>
        <taxon>Liliopsida</taxon>
        <taxon>Poales</taxon>
        <taxon>Poaceae</taxon>
        <taxon>PACMAD clade</taxon>
        <taxon>Panicoideae</taxon>
        <taxon>Panicodae</taxon>
        <taxon>Paniceae</taxon>
        <taxon>Panicinae</taxon>
        <taxon>Panicum</taxon>
        <taxon>Panicum sect. Panicum</taxon>
    </lineage>
</organism>
<dbReference type="InterPro" id="IPR001611">
    <property type="entry name" value="Leu-rich_rpt"/>
</dbReference>
<dbReference type="Pfam" id="PF13855">
    <property type="entry name" value="LRR_8"/>
    <property type="match status" value="1"/>
</dbReference>
<keyword evidence="30" id="KW-1185">Reference proteome</keyword>
<keyword evidence="10 27" id="KW-0812">Transmembrane</keyword>
<dbReference type="FunFam" id="3.80.10.10:FF:000233">
    <property type="entry name" value="Leucine-rich repeat receptor-like protein kinase TDR"/>
    <property type="match status" value="1"/>
</dbReference>
<dbReference type="OrthoDB" id="684787at2759"/>
<evidence type="ECO:0000256" key="23">
    <source>
        <dbReference type="ARBA" id="ARBA00056628"/>
    </source>
</evidence>
<dbReference type="SMART" id="SM00220">
    <property type="entry name" value="S_TKc"/>
    <property type="match status" value="1"/>
</dbReference>
<dbReference type="InterPro" id="IPR013210">
    <property type="entry name" value="LRR_N_plant-typ"/>
</dbReference>
<evidence type="ECO:0000256" key="9">
    <source>
        <dbReference type="ARBA" id="ARBA00022679"/>
    </source>
</evidence>
<evidence type="ECO:0000256" key="27">
    <source>
        <dbReference type="SAM" id="Phobius"/>
    </source>
</evidence>
<dbReference type="EMBL" id="PQIB02000007">
    <property type="protein sequence ID" value="RLN09135.1"/>
    <property type="molecule type" value="Genomic_DNA"/>
</dbReference>
<evidence type="ECO:0000256" key="25">
    <source>
        <dbReference type="PROSITE-ProRule" id="PRU10141"/>
    </source>
</evidence>
<dbReference type="GO" id="GO:0005886">
    <property type="term" value="C:plasma membrane"/>
    <property type="evidence" value="ECO:0007669"/>
    <property type="project" value="UniProtKB-SubCell"/>
</dbReference>
<dbReference type="Gene3D" id="1.10.510.10">
    <property type="entry name" value="Transferase(Phosphotransferase) domain 1"/>
    <property type="match status" value="1"/>
</dbReference>
<dbReference type="FunFam" id="3.30.200.20:FF:000432">
    <property type="entry name" value="LRR receptor-like serine/threonine-protein kinase EFR"/>
    <property type="match status" value="1"/>
</dbReference>
<comment type="similarity">
    <text evidence="3">Belongs to the protein kinase superfamily. Ser/Thr protein kinase family.</text>
</comment>
<comment type="function">
    <text evidence="23">The processed protein kinase Xa21 chain released by protein cleavage after X.oryzae pv. oryzae protein Ax21 detection translocates into the nucleus where it can bind and regulate WRKY62, a transcription factor. Confers resistance to the bacterial pathogen X.oryzae pv. oryzae (Xoo).</text>
</comment>
<keyword evidence="16 27" id="KW-1133">Transmembrane helix</keyword>
<keyword evidence="19" id="KW-0325">Glycoprotein</keyword>
<dbReference type="PANTHER" id="PTHR27000:SF777">
    <property type="entry name" value="PROTEIN KINASE DOMAIN-CONTAINING PROTEIN"/>
    <property type="match status" value="1"/>
</dbReference>
<dbReference type="GO" id="GO:0005789">
    <property type="term" value="C:endoplasmic reticulum membrane"/>
    <property type="evidence" value="ECO:0007669"/>
    <property type="project" value="UniProtKB-SubCell"/>
</dbReference>
<dbReference type="STRING" id="4540.A0A3L6RU59"/>
<dbReference type="InterPro" id="IPR008271">
    <property type="entry name" value="Ser/Thr_kinase_AS"/>
</dbReference>
<evidence type="ECO:0000256" key="18">
    <source>
        <dbReference type="ARBA" id="ARBA00023170"/>
    </source>
</evidence>
<dbReference type="AlphaFoldDB" id="A0A3L6RU59"/>
<keyword evidence="13 25" id="KW-0547">Nucleotide-binding</keyword>
<dbReference type="PROSITE" id="PS00107">
    <property type="entry name" value="PROTEIN_KINASE_ATP"/>
    <property type="match status" value="1"/>
</dbReference>
<evidence type="ECO:0000256" key="10">
    <source>
        <dbReference type="ARBA" id="ARBA00022692"/>
    </source>
</evidence>
<keyword evidence="14" id="KW-0418">Kinase</keyword>
<evidence type="ECO:0000256" key="4">
    <source>
        <dbReference type="ARBA" id="ARBA00012513"/>
    </source>
</evidence>
<evidence type="ECO:0000256" key="2">
    <source>
        <dbReference type="ARBA" id="ARBA00004389"/>
    </source>
</evidence>
<evidence type="ECO:0000313" key="30">
    <source>
        <dbReference type="Proteomes" id="UP000275267"/>
    </source>
</evidence>
<feature type="domain" description="Protein kinase" evidence="28">
    <location>
        <begin position="765"/>
        <end position="1069"/>
    </location>
</feature>
<dbReference type="InterPro" id="IPR000719">
    <property type="entry name" value="Prot_kinase_dom"/>
</dbReference>
<evidence type="ECO:0000256" key="13">
    <source>
        <dbReference type="ARBA" id="ARBA00022741"/>
    </source>
</evidence>
<keyword evidence="12" id="KW-0677">Repeat</keyword>
<dbReference type="InterPro" id="IPR017441">
    <property type="entry name" value="Protein_kinase_ATP_BS"/>
</dbReference>
<evidence type="ECO:0000313" key="29">
    <source>
        <dbReference type="EMBL" id="RLN09135.1"/>
    </source>
</evidence>
<dbReference type="PROSITE" id="PS00108">
    <property type="entry name" value="PROTEIN_KINASE_ST"/>
    <property type="match status" value="1"/>
</dbReference>
<keyword evidence="17 27" id="KW-0472">Membrane</keyword>
<dbReference type="EC" id="2.7.11.1" evidence="4"/>
<keyword evidence="7" id="KW-0597">Phosphoprotein</keyword>
<evidence type="ECO:0000256" key="21">
    <source>
        <dbReference type="ARBA" id="ARBA00048679"/>
    </source>
</evidence>
<name>A0A3L6RU59_PANMI</name>
<evidence type="ECO:0000256" key="20">
    <source>
        <dbReference type="ARBA" id="ARBA00047899"/>
    </source>
</evidence>
<keyword evidence="8" id="KW-0433">Leucine-rich repeat</keyword>
<evidence type="ECO:0000256" key="1">
    <source>
        <dbReference type="ARBA" id="ARBA00004162"/>
    </source>
</evidence>
<dbReference type="FunFam" id="3.80.10.10:FF:000095">
    <property type="entry name" value="LRR receptor-like serine/threonine-protein kinase GSO1"/>
    <property type="match status" value="1"/>
</dbReference>
<evidence type="ECO:0000256" key="5">
    <source>
        <dbReference type="ARBA" id="ARBA00022475"/>
    </source>
</evidence>
<feature type="binding site" evidence="25">
    <location>
        <position position="793"/>
    </location>
    <ligand>
        <name>ATP</name>
        <dbReference type="ChEBI" id="CHEBI:30616"/>
    </ligand>
</feature>
<evidence type="ECO:0000256" key="14">
    <source>
        <dbReference type="ARBA" id="ARBA00022777"/>
    </source>
</evidence>